<feature type="region of interest" description="Disordered" evidence="1">
    <location>
        <begin position="391"/>
        <end position="422"/>
    </location>
</feature>
<evidence type="ECO:0000313" key="2">
    <source>
        <dbReference type="EMBL" id="KAG5410755.1"/>
    </source>
</evidence>
<dbReference type="Proteomes" id="UP000823674">
    <property type="component" value="Chromosome A02"/>
</dbReference>
<evidence type="ECO:0008006" key="4">
    <source>
        <dbReference type="Google" id="ProtNLM"/>
    </source>
</evidence>
<proteinExistence type="predicted"/>
<evidence type="ECO:0000313" key="3">
    <source>
        <dbReference type="Proteomes" id="UP000823674"/>
    </source>
</evidence>
<gene>
    <name evidence="2" type="primary">A02g507060.1_BraROA</name>
    <name evidence="2" type="ORF">IGI04_007074</name>
</gene>
<dbReference type="PANTHER" id="PTHR31099:SF44">
    <property type="entry name" value="DUF4283 DOMAIN-CONTAINING PROTEIN"/>
    <property type="match status" value="1"/>
</dbReference>
<accession>A0ABQ7NL29</accession>
<dbReference type="EMBL" id="JADBGQ010000002">
    <property type="protein sequence ID" value="KAG5410755.1"/>
    <property type="molecule type" value="Genomic_DNA"/>
</dbReference>
<feature type="compositionally biased region" description="Acidic residues" evidence="1">
    <location>
        <begin position="397"/>
        <end position="407"/>
    </location>
</feature>
<name>A0ABQ7NL29_BRACM</name>
<evidence type="ECO:0000256" key="1">
    <source>
        <dbReference type="SAM" id="MobiDB-lite"/>
    </source>
</evidence>
<organism evidence="2 3">
    <name type="scientific">Brassica rapa subsp. trilocularis</name>
    <dbReference type="NCBI Taxonomy" id="1813537"/>
    <lineage>
        <taxon>Eukaryota</taxon>
        <taxon>Viridiplantae</taxon>
        <taxon>Streptophyta</taxon>
        <taxon>Embryophyta</taxon>
        <taxon>Tracheophyta</taxon>
        <taxon>Spermatophyta</taxon>
        <taxon>Magnoliopsida</taxon>
        <taxon>eudicotyledons</taxon>
        <taxon>Gunneridae</taxon>
        <taxon>Pentapetalae</taxon>
        <taxon>rosids</taxon>
        <taxon>malvids</taxon>
        <taxon>Brassicales</taxon>
        <taxon>Brassicaceae</taxon>
        <taxon>Brassiceae</taxon>
        <taxon>Brassica</taxon>
    </lineage>
</organism>
<protein>
    <recommendedName>
        <fullName evidence="4">Transposase (Putative), gypsy type</fullName>
    </recommendedName>
</protein>
<sequence>MFGCCIAIGRRVCVVTELGLFGLNPKGCFFVKTSYWLFLRKLLLSFYYLFWKYDLRGFSGGNSVVTKGGNLFHNFFTFLSFSKIFLKKKKKLSIFLSTLFLYSLKRSVKMSSKKKIAKKGSSSASPYEELIVPKMEFVPHSVHPAENEASWVAHYGSLTPPKEKPFPVLVHRGIEEEDASRTTDEFLATMRSFYHIPDAVEFRVPCRGECANSPPEGYFTCYEAFVVRCRLWFPIPEVLVRVLDRFEVAISQLTPLAIQHLIGILILSYEHGLSLSVDHYEALLRLQLVRGTDKHRLVPRKFMSVVKMFISNFNSWKKFFFFVRIDAASVEESCIPLFRRLPNDRPFTNPFAPFPEDIISVRDLLRNGPFFWTSFTPKRVRKALRFVQPGPALDADTGSDSEPDDQNPVEAPTAVPESSSWKGKDVDLGDIEFSMDDSMLPGWDPNLAYGDGSGSSEAPILDFDDFFAGLPSGFDAPPPTKESARPRVVAEGSRIINGGLSLLGSAIEAGHREAMVYRFKAEKAERDLARVQGEMLEREAQLTRDHARAVRKAERKGKREIVEVMKTRASQFQVEYGNLKNAFTSVGDFRECRGSVGSLWRTRADDYVFEEEMSLMKSGMSECAHAEALIPPIDEKIQRFWDSIPVSPDTEEVPTGFPDGGEEVDRPADAFGASPRWPYLYLPGLAVGGFESLAALRVFLSRVEVNTSCRLISCLEMFETRALGLGQDLGLLSVKVCAVTSRLSFFLLRFLPDSHRFKVRDMFSAYMTCMVRIEHLLRINWNALLSLCWTFLKIKRVIGLRLFKTAGVFVGANRRTGCKAIIFTIFGPEGAADKSLSVFRRVLKLSRGLRIYVELRRPMRRSESRMRSLTLVTSESSPASSFAASLAPKTLQLVVECPRDWWNSQKLCAPWRSSPSFPSLSAFTASELGLPFGQLLLFVPIGDFFFFFRHWFFERGAFPSGSASGPSWMSVDILVGVVNVFGFVILRVLCRGRKIFGVPLFDGRFLARVLTGRSFPRESCSIEWGGEVEPLPADFGGSAGTDSLGPCCGEHLFELLERRGVACIKRSLHVIRVRQTVGTEIHTVDFRLKKETRKTLISQRTRISVNYHTSSNQNTRITTIKIRNRKESKVDLIPNLRMSVTKRYKPGLESCRRDSYDKFALKKCSLPCSSPRTPYILAPRSVYAFTLLPLSRHSIKMEIFHFSRSFTIIFKTSVFIRGNLTFILPRGPSVNHAVVPLGRLPTRHVYYEFSAVSNPRSLIDELE</sequence>
<keyword evidence="3" id="KW-1185">Reference proteome</keyword>
<comment type="caution">
    <text evidence="2">The sequence shown here is derived from an EMBL/GenBank/DDBJ whole genome shotgun (WGS) entry which is preliminary data.</text>
</comment>
<reference evidence="2 3" key="1">
    <citation type="submission" date="2021-03" db="EMBL/GenBank/DDBJ databases">
        <authorList>
            <person name="King G.J."/>
            <person name="Bancroft I."/>
            <person name="Baten A."/>
            <person name="Bloomfield J."/>
            <person name="Borpatragohain P."/>
            <person name="He Z."/>
            <person name="Irish N."/>
            <person name="Irwin J."/>
            <person name="Liu K."/>
            <person name="Mauleon R.P."/>
            <person name="Moore J."/>
            <person name="Morris R."/>
            <person name="Ostergaard L."/>
            <person name="Wang B."/>
            <person name="Wells R."/>
        </authorList>
    </citation>
    <scope>NUCLEOTIDE SEQUENCE [LARGE SCALE GENOMIC DNA]</scope>
    <source>
        <strain evidence="2">R-o-18</strain>
        <tissue evidence="2">Leaf</tissue>
    </source>
</reference>
<dbReference type="PANTHER" id="PTHR31099">
    <property type="entry name" value="OS06G0165300 PROTEIN"/>
    <property type="match status" value="1"/>
</dbReference>